<gene>
    <name evidence="2" type="ORF">INT47_004745</name>
</gene>
<accession>A0A8H7QK24</accession>
<name>A0A8H7QK24_9FUNG</name>
<dbReference type="OrthoDB" id="2287981at2759"/>
<keyword evidence="3" id="KW-1185">Reference proteome</keyword>
<evidence type="ECO:0000313" key="3">
    <source>
        <dbReference type="Proteomes" id="UP000603453"/>
    </source>
</evidence>
<dbReference type="Proteomes" id="UP000603453">
    <property type="component" value="Unassembled WGS sequence"/>
</dbReference>
<evidence type="ECO:0000256" key="1">
    <source>
        <dbReference type="SAM" id="MobiDB-lite"/>
    </source>
</evidence>
<proteinExistence type="predicted"/>
<feature type="region of interest" description="Disordered" evidence="1">
    <location>
        <begin position="32"/>
        <end position="51"/>
    </location>
</feature>
<sequence>MTNDKSKAGSTGRFSAIRGLNPKQQSIRNSFNRLRAKANPQPTSSDSGTLPPVVEEQVTAEDLNTNTEAAVDRINIEETEHDILLDDHVDSVETEEVEENEVEDFITDILPRGSYLASYFEKIQARLSTEEYPSEYERGTFWIEPMMSYFIHKNNKKIEDIYQPRVFLWIPHL</sequence>
<dbReference type="EMBL" id="JAEPRD010000230">
    <property type="protein sequence ID" value="KAG2193510.1"/>
    <property type="molecule type" value="Genomic_DNA"/>
</dbReference>
<dbReference type="AlphaFoldDB" id="A0A8H7QK24"/>
<feature type="region of interest" description="Disordered" evidence="1">
    <location>
        <begin position="1"/>
        <end position="25"/>
    </location>
</feature>
<protein>
    <submittedName>
        <fullName evidence="2">Uncharacterized protein</fullName>
    </submittedName>
</protein>
<evidence type="ECO:0000313" key="2">
    <source>
        <dbReference type="EMBL" id="KAG2193510.1"/>
    </source>
</evidence>
<organism evidence="2 3">
    <name type="scientific">Mucor saturninus</name>
    <dbReference type="NCBI Taxonomy" id="64648"/>
    <lineage>
        <taxon>Eukaryota</taxon>
        <taxon>Fungi</taxon>
        <taxon>Fungi incertae sedis</taxon>
        <taxon>Mucoromycota</taxon>
        <taxon>Mucoromycotina</taxon>
        <taxon>Mucoromycetes</taxon>
        <taxon>Mucorales</taxon>
        <taxon>Mucorineae</taxon>
        <taxon>Mucoraceae</taxon>
        <taxon>Mucor</taxon>
    </lineage>
</organism>
<reference evidence="2" key="1">
    <citation type="submission" date="2020-12" db="EMBL/GenBank/DDBJ databases">
        <title>Metabolic potential, ecology and presence of endohyphal bacteria is reflected in genomic diversity of Mucoromycotina.</title>
        <authorList>
            <person name="Muszewska A."/>
            <person name="Okrasinska A."/>
            <person name="Steczkiewicz K."/>
            <person name="Drgas O."/>
            <person name="Orlowska M."/>
            <person name="Perlinska-Lenart U."/>
            <person name="Aleksandrzak-Piekarczyk T."/>
            <person name="Szatraj K."/>
            <person name="Zielenkiewicz U."/>
            <person name="Pilsyk S."/>
            <person name="Malc E."/>
            <person name="Mieczkowski P."/>
            <person name="Kruszewska J.S."/>
            <person name="Biernat P."/>
            <person name="Pawlowska J."/>
        </authorList>
    </citation>
    <scope>NUCLEOTIDE SEQUENCE</scope>
    <source>
        <strain evidence="2">WA0000017839</strain>
    </source>
</reference>
<comment type="caution">
    <text evidence="2">The sequence shown here is derived from an EMBL/GenBank/DDBJ whole genome shotgun (WGS) entry which is preliminary data.</text>
</comment>